<feature type="transmembrane region" description="Helical" evidence="1">
    <location>
        <begin position="68"/>
        <end position="89"/>
    </location>
</feature>
<evidence type="ECO:0000313" key="2">
    <source>
        <dbReference type="EMBL" id="KUL33917.1"/>
    </source>
</evidence>
<comment type="caution">
    <text evidence="2">The sequence shown here is derived from an EMBL/GenBank/DDBJ whole genome shotgun (WGS) entry which is preliminary data.</text>
</comment>
<proteinExistence type="predicted"/>
<dbReference type="Proteomes" id="UP000053244">
    <property type="component" value="Unassembled WGS sequence"/>
</dbReference>
<keyword evidence="1" id="KW-0472">Membrane</keyword>
<evidence type="ECO:0000256" key="1">
    <source>
        <dbReference type="SAM" id="Phobius"/>
    </source>
</evidence>
<name>A0A0X3UP65_9ACTN</name>
<feature type="transmembrane region" description="Helical" evidence="1">
    <location>
        <begin position="95"/>
        <end position="117"/>
    </location>
</feature>
<keyword evidence="3" id="KW-1185">Reference proteome</keyword>
<dbReference type="OrthoDB" id="3298309at2"/>
<dbReference type="EMBL" id="LLZH01000131">
    <property type="protein sequence ID" value="KUL33917.1"/>
    <property type="molecule type" value="Genomic_DNA"/>
</dbReference>
<evidence type="ECO:0000313" key="3">
    <source>
        <dbReference type="Proteomes" id="UP000053244"/>
    </source>
</evidence>
<keyword evidence="1" id="KW-1133">Transmembrane helix</keyword>
<organism evidence="2 3">
    <name type="scientific">Actinoplanes awajinensis subsp. mycoplanecinus</name>
    <dbReference type="NCBI Taxonomy" id="135947"/>
    <lineage>
        <taxon>Bacteria</taxon>
        <taxon>Bacillati</taxon>
        <taxon>Actinomycetota</taxon>
        <taxon>Actinomycetes</taxon>
        <taxon>Micromonosporales</taxon>
        <taxon>Micromonosporaceae</taxon>
        <taxon>Actinoplanes</taxon>
    </lineage>
</organism>
<reference evidence="2 3" key="1">
    <citation type="submission" date="2015-10" db="EMBL/GenBank/DDBJ databases">
        <authorList>
            <person name="Gilbert D.G."/>
        </authorList>
    </citation>
    <scope>NUCLEOTIDE SEQUENCE [LARGE SCALE GENOMIC DNA]</scope>
    <source>
        <strain evidence="2 3">NRRL B-16712</strain>
    </source>
</reference>
<sequence>MARNAHLPTSQPTRPVVHYYPDPAMVADLERLNATELAARRAQERLLYGRWKVRQAAIRERDRKVRQFWFGFGGVLALVVLAVLAFAAWMVWTWLAALGAGVLAIPVIVVFLTVTAIGGHRCVTVVQHWH</sequence>
<accession>A0A0X3UP65</accession>
<dbReference type="AlphaFoldDB" id="A0A0X3UP65"/>
<protein>
    <submittedName>
        <fullName evidence="2">Uncharacterized protein</fullName>
    </submittedName>
</protein>
<gene>
    <name evidence="2" type="ORF">ADL15_16990</name>
</gene>
<keyword evidence="1" id="KW-0812">Transmembrane</keyword>
<dbReference type="RefSeq" id="WP_067691447.1">
    <property type="nucleotide sequence ID" value="NZ_LLZH01000131.1"/>
</dbReference>